<sequence length="239" mass="27921">MTRFQYSTDKMSSLNLNVKNNNYSNSCVEMKWFMSPEKSDVTFIVEGKRVPAVKDLLIHKSPVFEEILDDSYDKEIEIDGITYEAFKNTIRFIYCEHNYQLSDESEPTLAMQVFLCARNYKLQYLMDCVEQKLIHMTNMDNIELTYKFATIYGLDKFIKSFHSMMENKLSVILAKPDIFIKSLNTITNNHLLDVIIKSKNKEIQELNDKITAITAEFKKSKELNDKLIAKNRALLGNEY</sequence>
<evidence type="ECO:0000313" key="3">
    <source>
        <dbReference type="EMBL" id="CAD7630305.1"/>
    </source>
</evidence>
<keyword evidence="4" id="KW-1185">Reference proteome</keyword>
<dbReference type="EMBL" id="CAJPIZ010007941">
    <property type="protein sequence ID" value="CAG2110735.1"/>
    <property type="molecule type" value="Genomic_DNA"/>
</dbReference>
<feature type="coiled-coil region" evidence="1">
    <location>
        <begin position="196"/>
        <end position="223"/>
    </location>
</feature>
<dbReference type="Proteomes" id="UP000759131">
    <property type="component" value="Unassembled WGS sequence"/>
</dbReference>
<dbReference type="InterPro" id="IPR000210">
    <property type="entry name" value="BTB/POZ_dom"/>
</dbReference>
<dbReference type="PANTHER" id="PTHR24413">
    <property type="entry name" value="SPECKLE-TYPE POZ PROTEIN"/>
    <property type="match status" value="1"/>
</dbReference>
<proteinExistence type="predicted"/>
<organism evidence="3">
    <name type="scientific">Medioppia subpectinata</name>
    <dbReference type="NCBI Taxonomy" id="1979941"/>
    <lineage>
        <taxon>Eukaryota</taxon>
        <taxon>Metazoa</taxon>
        <taxon>Ecdysozoa</taxon>
        <taxon>Arthropoda</taxon>
        <taxon>Chelicerata</taxon>
        <taxon>Arachnida</taxon>
        <taxon>Acari</taxon>
        <taxon>Acariformes</taxon>
        <taxon>Sarcoptiformes</taxon>
        <taxon>Oribatida</taxon>
        <taxon>Brachypylina</taxon>
        <taxon>Oppioidea</taxon>
        <taxon>Oppiidae</taxon>
        <taxon>Medioppia</taxon>
    </lineage>
</organism>
<gene>
    <name evidence="3" type="ORF">OSB1V03_LOCUS10718</name>
</gene>
<dbReference type="InterPro" id="IPR011333">
    <property type="entry name" value="SKP1/BTB/POZ_sf"/>
</dbReference>
<dbReference type="AlphaFoldDB" id="A0A7R9KWE5"/>
<accession>A0A7R9KWE5</accession>
<evidence type="ECO:0000256" key="1">
    <source>
        <dbReference type="SAM" id="Coils"/>
    </source>
</evidence>
<name>A0A7R9KWE5_9ACAR</name>
<dbReference type="SUPFAM" id="SSF54695">
    <property type="entry name" value="POZ domain"/>
    <property type="match status" value="1"/>
</dbReference>
<dbReference type="Pfam" id="PF00651">
    <property type="entry name" value="BTB"/>
    <property type="match status" value="1"/>
</dbReference>
<reference evidence="3" key="1">
    <citation type="submission" date="2020-11" db="EMBL/GenBank/DDBJ databases">
        <authorList>
            <person name="Tran Van P."/>
        </authorList>
    </citation>
    <scope>NUCLEOTIDE SEQUENCE</scope>
</reference>
<dbReference type="OrthoDB" id="6434522at2759"/>
<protein>
    <recommendedName>
        <fullName evidence="2">BTB domain-containing protein</fullName>
    </recommendedName>
</protein>
<evidence type="ECO:0000259" key="2">
    <source>
        <dbReference type="PROSITE" id="PS50097"/>
    </source>
</evidence>
<evidence type="ECO:0000313" key="4">
    <source>
        <dbReference type="Proteomes" id="UP000759131"/>
    </source>
</evidence>
<keyword evidence="1" id="KW-0175">Coiled coil</keyword>
<dbReference type="PROSITE" id="PS50097">
    <property type="entry name" value="BTB"/>
    <property type="match status" value="1"/>
</dbReference>
<dbReference type="SMART" id="SM00225">
    <property type="entry name" value="BTB"/>
    <property type="match status" value="1"/>
</dbReference>
<dbReference type="Gene3D" id="3.30.710.10">
    <property type="entry name" value="Potassium Channel Kv1.1, Chain A"/>
    <property type="match status" value="1"/>
</dbReference>
<feature type="domain" description="BTB" evidence="2">
    <location>
        <begin position="39"/>
        <end position="94"/>
    </location>
</feature>
<dbReference type="EMBL" id="OC862516">
    <property type="protein sequence ID" value="CAD7630305.1"/>
    <property type="molecule type" value="Genomic_DNA"/>
</dbReference>